<dbReference type="SUPFAM" id="SSF50891">
    <property type="entry name" value="Cyclophilin-like"/>
    <property type="match status" value="1"/>
</dbReference>
<dbReference type="InterPro" id="IPR041183">
    <property type="entry name" value="Cyclophilin-like"/>
</dbReference>
<evidence type="ECO:0000259" key="1">
    <source>
        <dbReference type="Pfam" id="PF18050"/>
    </source>
</evidence>
<keyword evidence="3" id="KW-1185">Reference proteome</keyword>
<dbReference type="InterPro" id="IPR029000">
    <property type="entry name" value="Cyclophilin-like_dom_sf"/>
</dbReference>
<feature type="domain" description="Cyclophilin-like" evidence="1">
    <location>
        <begin position="12"/>
        <end position="121"/>
    </location>
</feature>
<gene>
    <name evidence="2" type="ORF">KHX94_19100</name>
</gene>
<dbReference type="Proteomes" id="UP000676428">
    <property type="component" value="Chromosome"/>
</dbReference>
<proteinExistence type="predicted"/>
<protein>
    <recommendedName>
        <fullName evidence="1">Cyclophilin-like domain-containing protein</fullName>
    </recommendedName>
</protein>
<evidence type="ECO:0000313" key="2">
    <source>
        <dbReference type="EMBL" id="QVK23155.1"/>
    </source>
</evidence>
<evidence type="ECO:0000313" key="3">
    <source>
        <dbReference type="Proteomes" id="UP000676428"/>
    </source>
</evidence>
<dbReference type="Gene3D" id="2.40.100.20">
    <property type="match status" value="1"/>
</dbReference>
<accession>A0ABX8DEL1</accession>
<dbReference type="EMBL" id="CP074572">
    <property type="protein sequence ID" value="QVK23155.1"/>
    <property type="molecule type" value="Genomic_DNA"/>
</dbReference>
<name>A0ABX8DEL1_9GAMM</name>
<sequence>MVKQENQVKIAIDIQAQTLTATLKPNSVAVNDFLALLPLSLTLTDYASTEKVADLPKRLATTGEPASTSAQTGDITYYAPWGNLAIFHKPFGHANGLVKLGTLDSGVALLRKTGAIDVTIRRIE</sequence>
<organism evidence="2 3">
    <name type="scientific">Shewanella dokdonensis</name>
    <dbReference type="NCBI Taxonomy" id="712036"/>
    <lineage>
        <taxon>Bacteria</taxon>
        <taxon>Pseudomonadati</taxon>
        <taxon>Pseudomonadota</taxon>
        <taxon>Gammaproteobacteria</taxon>
        <taxon>Alteromonadales</taxon>
        <taxon>Shewanellaceae</taxon>
        <taxon>Shewanella</taxon>
    </lineage>
</organism>
<reference evidence="2 3" key="1">
    <citation type="journal article" date="2012" name="Int. J. Syst. Evol. Microbiol.">
        <title>Shewanella dokdonensis sp. nov., isolated from seawater.</title>
        <authorList>
            <person name="Sung H.R."/>
            <person name="Yoon J.H."/>
            <person name="Ghim S.Y."/>
        </authorList>
    </citation>
    <scope>NUCLEOTIDE SEQUENCE [LARGE SCALE GENOMIC DNA]</scope>
    <source>
        <strain evidence="2 3">DSM 23626</strain>
    </source>
</reference>
<dbReference type="Pfam" id="PF18050">
    <property type="entry name" value="Cyclophil_like2"/>
    <property type="match status" value="1"/>
</dbReference>